<sequence>MMNCLVFPPQTNEVQFDEKWSFVGKKEKNCDPCNPNDDNYGDNWDHIAYDPKHRLILSVIPGKRTAKNTHKLVKDFIYRTAECY</sequence>
<evidence type="ECO:0000313" key="2">
    <source>
        <dbReference type="Proteomes" id="UP000245934"/>
    </source>
</evidence>
<proteinExistence type="predicted"/>
<dbReference type="RefSeq" id="WP_109940350.1">
    <property type="nucleotide sequence ID" value="NZ_CP176366.1"/>
</dbReference>
<dbReference type="EMBL" id="QGMZ01000014">
    <property type="protein sequence ID" value="PWR74918.1"/>
    <property type="molecule type" value="Genomic_DNA"/>
</dbReference>
<accession>A0A2V2NET0</accession>
<dbReference type="GeneID" id="97611209"/>
<dbReference type="Proteomes" id="UP000245934">
    <property type="component" value="Unassembled WGS sequence"/>
</dbReference>
<keyword evidence="2" id="KW-1185">Reference proteome</keyword>
<comment type="caution">
    <text evidence="1">The sequence shown here is derived from an EMBL/GenBank/DDBJ whole genome shotgun (WGS) entry which is preliminary data.</text>
</comment>
<reference evidence="1 2" key="1">
    <citation type="submission" date="2018-05" db="EMBL/GenBank/DDBJ databases">
        <title>Draft genome of Methanospirillum stamsii Pt1.</title>
        <authorList>
            <person name="Dueholm M.S."/>
            <person name="Nielsen P.H."/>
            <person name="Bakmann L.F."/>
            <person name="Otzen D.E."/>
        </authorList>
    </citation>
    <scope>NUCLEOTIDE SEQUENCE [LARGE SCALE GENOMIC DNA]</scope>
    <source>
        <strain evidence="1 2">Pt1</strain>
    </source>
</reference>
<name>A0A2V2NET0_9EURY</name>
<gene>
    <name evidence="1" type="ORF">DLD82_06735</name>
</gene>
<evidence type="ECO:0000313" key="1">
    <source>
        <dbReference type="EMBL" id="PWR74918.1"/>
    </source>
</evidence>
<dbReference type="AlphaFoldDB" id="A0A2V2NET0"/>
<organism evidence="1 2">
    <name type="scientific">Methanospirillum stamsii</name>
    <dbReference type="NCBI Taxonomy" id="1277351"/>
    <lineage>
        <taxon>Archaea</taxon>
        <taxon>Methanobacteriati</taxon>
        <taxon>Methanobacteriota</taxon>
        <taxon>Stenosarchaea group</taxon>
        <taxon>Methanomicrobia</taxon>
        <taxon>Methanomicrobiales</taxon>
        <taxon>Methanospirillaceae</taxon>
        <taxon>Methanospirillum</taxon>
    </lineage>
</organism>
<protein>
    <submittedName>
        <fullName evidence="1">Uncharacterized protein</fullName>
    </submittedName>
</protein>